<protein>
    <submittedName>
        <fullName evidence="2">Uncharacterized protein</fullName>
    </submittedName>
</protein>
<gene>
    <name evidence="2" type="ORF">HS088_TW22G00470</name>
</gene>
<evidence type="ECO:0000256" key="1">
    <source>
        <dbReference type="SAM" id="Coils"/>
    </source>
</evidence>
<evidence type="ECO:0000313" key="2">
    <source>
        <dbReference type="EMBL" id="KAF5726788.1"/>
    </source>
</evidence>
<keyword evidence="1" id="KW-0175">Coiled coil</keyword>
<proteinExistence type="predicted"/>
<comment type="caution">
    <text evidence="2">The sequence shown here is derived from an EMBL/GenBank/DDBJ whole genome shotgun (WGS) entry which is preliminary data.</text>
</comment>
<evidence type="ECO:0000313" key="3">
    <source>
        <dbReference type="Proteomes" id="UP000593562"/>
    </source>
</evidence>
<keyword evidence="3" id="KW-1185">Reference proteome</keyword>
<reference evidence="2 3" key="1">
    <citation type="journal article" date="2020" name="Nat. Commun.">
        <title>Genome of Tripterygium wilfordii and identification of cytochrome P450 involved in triptolide biosynthesis.</title>
        <authorList>
            <person name="Tu L."/>
            <person name="Su P."/>
            <person name="Zhang Z."/>
            <person name="Gao L."/>
            <person name="Wang J."/>
            <person name="Hu T."/>
            <person name="Zhou J."/>
            <person name="Zhang Y."/>
            <person name="Zhao Y."/>
            <person name="Liu Y."/>
            <person name="Song Y."/>
            <person name="Tong Y."/>
            <person name="Lu Y."/>
            <person name="Yang J."/>
            <person name="Xu C."/>
            <person name="Jia M."/>
            <person name="Peters R.J."/>
            <person name="Huang L."/>
            <person name="Gao W."/>
        </authorList>
    </citation>
    <scope>NUCLEOTIDE SEQUENCE [LARGE SCALE GENOMIC DNA]</scope>
    <source>
        <strain evidence="3">cv. XIE 37</strain>
        <tissue evidence="2">Leaf</tissue>
    </source>
</reference>
<dbReference type="EMBL" id="JAAARO010000022">
    <property type="protein sequence ID" value="KAF5726788.1"/>
    <property type="molecule type" value="Genomic_DNA"/>
</dbReference>
<dbReference type="InParanoid" id="A0A7J7BY97"/>
<dbReference type="Proteomes" id="UP000593562">
    <property type="component" value="Unassembled WGS sequence"/>
</dbReference>
<feature type="coiled-coil region" evidence="1">
    <location>
        <begin position="38"/>
        <end position="86"/>
    </location>
</feature>
<name>A0A7J7BY97_TRIWF</name>
<sequence length="308" mass="35390">MELLKLSKFKLQLQSLVTDVKYLRERERSSTEQVHMLIQKQKQTEEEYGRKLQELEEVLASSNELCRKLERKVNYLQNDNVMLENKHMELKGTIQNLLQSRESFVNVYEESTCEMRRAIETRDRQLAILYERINSHLSLFDSIEKEAFSIKEVVDNAQCLVTEKEEVVAGLRSRMDEISAFEKTFVEKICDLENKLKSNEDEIRRKDKIVAELELQLEAAKVSTTFHTPGEELQKAISAKDMVIQSLISDKEALHFQVGSLGATLKKIQDTVANMNGEDKSSVLVQHLDLNCPTAHADTSEDPGENLV</sequence>
<dbReference type="AlphaFoldDB" id="A0A7J7BY97"/>
<organism evidence="2 3">
    <name type="scientific">Tripterygium wilfordii</name>
    <name type="common">Thunder God vine</name>
    <dbReference type="NCBI Taxonomy" id="458696"/>
    <lineage>
        <taxon>Eukaryota</taxon>
        <taxon>Viridiplantae</taxon>
        <taxon>Streptophyta</taxon>
        <taxon>Embryophyta</taxon>
        <taxon>Tracheophyta</taxon>
        <taxon>Spermatophyta</taxon>
        <taxon>Magnoliopsida</taxon>
        <taxon>eudicotyledons</taxon>
        <taxon>Gunneridae</taxon>
        <taxon>Pentapetalae</taxon>
        <taxon>rosids</taxon>
        <taxon>fabids</taxon>
        <taxon>Celastrales</taxon>
        <taxon>Celastraceae</taxon>
        <taxon>Tripterygium</taxon>
    </lineage>
</organism>
<accession>A0A7J7BY97</accession>